<keyword evidence="2" id="KW-1185">Reference proteome</keyword>
<organism evidence="1 2">
    <name type="scientific">Micromonospora pisi</name>
    <dbReference type="NCBI Taxonomy" id="589240"/>
    <lineage>
        <taxon>Bacteria</taxon>
        <taxon>Bacillati</taxon>
        <taxon>Actinomycetota</taxon>
        <taxon>Actinomycetes</taxon>
        <taxon>Micromonosporales</taxon>
        <taxon>Micromonosporaceae</taxon>
        <taxon>Micromonospora</taxon>
    </lineage>
</organism>
<accession>A0A495JDS7</accession>
<reference evidence="1" key="1">
    <citation type="submission" date="2018-10" db="EMBL/GenBank/DDBJ databases">
        <title>Sequencing the genomes of 1000 actinobacteria strains.</title>
        <authorList>
            <person name="Klenk H.-P."/>
        </authorList>
    </citation>
    <scope>NUCLEOTIDE SEQUENCE [LARGE SCALE GENOMIC DNA]</scope>
    <source>
        <strain evidence="1">DSM 45175</strain>
    </source>
</reference>
<protein>
    <submittedName>
        <fullName evidence="1">Uncharacterized protein</fullName>
    </submittedName>
</protein>
<dbReference type="InterPro" id="IPR045682">
    <property type="entry name" value="DUF6193"/>
</dbReference>
<sequence>MDGLDYSHYPDVTAAGDLRSALQHEFDSTGMLLRAQHVESPGWVLTHAVVRAGDRHVSVHMTSGDRAFGLDFWTPGFQMAHGHTADLRDAAAAISMFLDGARLRQLGATWPFVSFGPFAEAFERGEAEAIAFRWQRLLDPPPPRARHLYGLHDFLVAASGEPRLRALYVFTSHYDLGFRRSVPNGQSRALAWVRPLGEGRYLIAGADRRQLYPDGPMGRTGWDTDSVAGVLGPAPAQESVALVLTAMDRDVQA</sequence>
<dbReference type="EMBL" id="RBKT01000001">
    <property type="protein sequence ID" value="RKR86678.1"/>
    <property type="molecule type" value="Genomic_DNA"/>
</dbReference>
<gene>
    <name evidence="1" type="ORF">BDK92_0930</name>
</gene>
<dbReference type="Pfam" id="PF19692">
    <property type="entry name" value="DUF6193"/>
    <property type="match status" value="1"/>
</dbReference>
<comment type="caution">
    <text evidence="1">The sequence shown here is derived from an EMBL/GenBank/DDBJ whole genome shotgun (WGS) entry which is preliminary data.</text>
</comment>
<dbReference type="AlphaFoldDB" id="A0A495JDS7"/>
<proteinExistence type="predicted"/>
<dbReference type="Proteomes" id="UP000277671">
    <property type="component" value="Unassembled WGS sequence"/>
</dbReference>
<name>A0A495JDS7_9ACTN</name>
<evidence type="ECO:0000313" key="2">
    <source>
        <dbReference type="Proteomes" id="UP000277671"/>
    </source>
</evidence>
<evidence type="ECO:0000313" key="1">
    <source>
        <dbReference type="EMBL" id="RKR86678.1"/>
    </source>
</evidence>